<feature type="domain" description="Sleeping Beauty transposase HTH" evidence="1">
    <location>
        <begin position="1"/>
        <end position="33"/>
    </location>
</feature>
<comment type="caution">
    <text evidence="2">The sequence shown here is derived from an EMBL/GenBank/DDBJ whole genome shotgun (WGS) entry which is preliminary data.</text>
</comment>
<protein>
    <recommendedName>
        <fullName evidence="1">Sleeping Beauty transposase HTH domain-containing protein</fullName>
    </recommendedName>
</protein>
<dbReference type="Gene3D" id="1.10.10.10">
    <property type="entry name" value="Winged helix-like DNA-binding domain superfamily/Winged helix DNA-binding domain"/>
    <property type="match status" value="1"/>
</dbReference>
<dbReference type="Pfam" id="PF25787">
    <property type="entry name" value="HTH_SB"/>
    <property type="match status" value="1"/>
</dbReference>
<proteinExistence type="predicted"/>
<accession>A0AAN8KMI6</accession>
<dbReference type="Proteomes" id="UP001356427">
    <property type="component" value="Unassembled WGS sequence"/>
</dbReference>
<gene>
    <name evidence="2" type="ORF">J4Q44_G00373700</name>
</gene>
<reference evidence="2 3" key="1">
    <citation type="submission" date="2021-04" db="EMBL/GenBank/DDBJ databases">
        <authorList>
            <person name="De Guttry C."/>
            <person name="Zahm M."/>
            <person name="Klopp C."/>
            <person name="Cabau C."/>
            <person name="Louis A."/>
            <person name="Berthelot C."/>
            <person name="Parey E."/>
            <person name="Roest Crollius H."/>
            <person name="Montfort J."/>
            <person name="Robinson-Rechavi M."/>
            <person name="Bucao C."/>
            <person name="Bouchez O."/>
            <person name="Gislard M."/>
            <person name="Lluch J."/>
            <person name="Milhes M."/>
            <person name="Lampietro C."/>
            <person name="Lopez Roques C."/>
            <person name="Donnadieu C."/>
            <person name="Braasch I."/>
            <person name="Desvignes T."/>
            <person name="Postlethwait J."/>
            <person name="Bobe J."/>
            <person name="Wedekind C."/>
            <person name="Guiguen Y."/>
        </authorList>
    </citation>
    <scope>NUCLEOTIDE SEQUENCE [LARGE SCALE GENOMIC DNA]</scope>
    <source>
        <strain evidence="2">Cs_M1</strain>
        <tissue evidence="2">Blood</tissue>
    </source>
</reference>
<evidence type="ECO:0000259" key="1">
    <source>
        <dbReference type="Pfam" id="PF25787"/>
    </source>
</evidence>
<keyword evidence="3" id="KW-1185">Reference proteome</keyword>
<dbReference type="EMBL" id="JAGTTL010000039">
    <property type="protein sequence ID" value="KAK6291586.1"/>
    <property type="molecule type" value="Genomic_DNA"/>
</dbReference>
<organism evidence="2 3">
    <name type="scientific">Coregonus suidteri</name>
    <dbReference type="NCBI Taxonomy" id="861788"/>
    <lineage>
        <taxon>Eukaryota</taxon>
        <taxon>Metazoa</taxon>
        <taxon>Chordata</taxon>
        <taxon>Craniata</taxon>
        <taxon>Vertebrata</taxon>
        <taxon>Euteleostomi</taxon>
        <taxon>Actinopterygii</taxon>
        <taxon>Neopterygii</taxon>
        <taxon>Teleostei</taxon>
        <taxon>Protacanthopterygii</taxon>
        <taxon>Salmoniformes</taxon>
        <taxon>Salmonidae</taxon>
        <taxon>Coregoninae</taxon>
        <taxon>Coregonus</taxon>
    </lineage>
</organism>
<evidence type="ECO:0000313" key="3">
    <source>
        <dbReference type="Proteomes" id="UP001356427"/>
    </source>
</evidence>
<evidence type="ECO:0000313" key="2">
    <source>
        <dbReference type="EMBL" id="KAK6291586.1"/>
    </source>
</evidence>
<name>A0AAN8KMI6_9TELE</name>
<dbReference type="AlphaFoldDB" id="A0AAN8KMI6"/>
<dbReference type="InterPro" id="IPR057667">
    <property type="entry name" value="HTH_SB"/>
</dbReference>
<sequence length="75" mass="8627">MAKTKELSKDVRDKIVDLHKAGMGYKTIAKQLGSCRWACLGAGRDLTPRWRRLINRRKHSSNFDVTEQKVFPKAL</sequence>
<dbReference type="InterPro" id="IPR036388">
    <property type="entry name" value="WH-like_DNA-bd_sf"/>
</dbReference>